<keyword evidence="3" id="KW-0489">Methyltransferase</keyword>
<dbReference type="PANTHER" id="PTHR46111">
    <property type="entry name" value="RIBOSOMAL RNA SMALL SUBUNIT METHYLTRANSFERASE I"/>
    <property type="match status" value="1"/>
</dbReference>
<accession>A0A381QNM6</accession>
<dbReference type="NCBIfam" id="TIGR00096">
    <property type="entry name" value="16S rRNA (cytidine(1402)-2'-O)-methyltransferase"/>
    <property type="match status" value="1"/>
</dbReference>
<evidence type="ECO:0000313" key="8">
    <source>
        <dbReference type="EMBL" id="SUZ80996.1"/>
    </source>
</evidence>
<dbReference type="Gene3D" id="3.30.950.10">
    <property type="entry name" value="Methyltransferase, Cobalt-precorrin-4 Transmethylase, Domain 2"/>
    <property type="match status" value="1"/>
</dbReference>
<keyword evidence="4" id="KW-0808">Transferase</keyword>
<dbReference type="InterPro" id="IPR008189">
    <property type="entry name" value="rRNA_ssu_MeTfrase_I"/>
</dbReference>
<dbReference type="Gene3D" id="3.40.1010.10">
    <property type="entry name" value="Cobalt-precorrin-4 Transmethylase, Domain 1"/>
    <property type="match status" value="1"/>
</dbReference>
<dbReference type="PROSITE" id="PS01296">
    <property type="entry name" value="RSMI"/>
    <property type="match status" value="1"/>
</dbReference>
<dbReference type="EMBL" id="UINC01001449">
    <property type="protein sequence ID" value="SUZ80996.1"/>
    <property type="molecule type" value="Genomic_DNA"/>
</dbReference>
<evidence type="ECO:0000259" key="7">
    <source>
        <dbReference type="Pfam" id="PF00590"/>
    </source>
</evidence>
<proteinExistence type="inferred from homology"/>
<evidence type="ECO:0000256" key="3">
    <source>
        <dbReference type="ARBA" id="ARBA00022603"/>
    </source>
</evidence>
<dbReference type="InterPro" id="IPR000878">
    <property type="entry name" value="4pyrrol_Mease"/>
</dbReference>
<dbReference type="InterPro" id="IPR035996">
    <property type="entry name" value="4pyrrol_Methylase_sf"/>
</dbReference>
<keyword evidence="6" id="KW-0812">Transmembrane</keyword>
<evidence type="ECO:0000256" key="1">
    <source>
        <dbReference type="ARBA" id="ARBA00022490"/>
    </source>
</evidence>
<name>A0A381QNM6_9ZZZZ</name>
<evidence type="ECO:0000256" key="6">
    <source>
        <dbReference type="SAM" id="Phobius"/>
    </source>
</evidence>
<dbReference type="FunFam" id="3.30.950.10:FF:000002">
    <property type="entry name" value="Ribosomal RNA small subunit methyltransferase I"/>
    <property type="match status" value="1"/>
</dbReference>
<dbReference type="InterPro" id="IPR018063">
    <property type="entry name" value="SAM_MeTrfase_RsmI_CS"/>
</dbReference>
<feature type="transmembrane region" description="Helical" evidence="6">
    <location>
        <begin position="160"/>
        <end position="181"/>
    </location>
</feature>
<evidence type="ECO:0000256" key="2">
    <source>
        <dbReference type="ARBA" id="ARBA00022552"/>
    </source>
</evidence>
<evidence type="ECO:0000256" key="5">
    <source>
        <dbReference type="ARBA" id="ARBA00022691"/>
    </source>
</evidence>
<gene>
    <name evidence="8" type="ORF">METZ01_LOCUS33850</name>
</gene>
<dbReference type="Pfam" id="PF00590">
    <property type="entry name" value="TP_methylase"/>
    <property type="match status" value="1"/>
</dbReference>
<keyword evidence="2" id="KW-0698">rRNA processing</keyword>
<dbReference type="HAMAP" id="MF_01877">
    <property type="entry name" value="16SrRNA_methyltr_I"/>
    <property type="match status" value="1"/>
</dbReference>
<dbReference type="AlphaFoldDB" id="A0A381QNM6"/>
<reference evidence="8" key="1">
    <citation type="submission" date="2018-05" db="EMBL/GenBank/DDBJ databases">
        <authorList>
            <person name="Lanie J.A."/>
            <person name="Ng W.-L."/>
            <person name="Kazmierczak K.M."/>
            <person name="Andrzejewski T.M."/>
            <person name="Davidsen T.M."/>
            <person name="Wayne K.J."/>
            <person name="Tettelin H."/>
            <person name="Glass J.I."/>
            <person name="Rusch D."/>
            <person name="Podicherti R."/>
            <person name="Tsui H.-C.T."/>
            <person name="Winkler M.E."/>
        </authorList>
    </citation>
    <scope>NUCLEOTIDE SEQUENCE</scope>
</reference>
<keyword evidence="6" id="KW-0472">Membrane</keyword>
<dbReference type="InterPro" id="IPR014777">
    <property type="entry name" value="4pyrrole_Mease_sub1"/>
</dbReference>
<keyword evidence="5" id="KW-0949">S-adenosyl-L-methionine</keyword>
<dbReference type="CDD" id="cd11648">
    <property type="entry name" value="RsmI"/>
    <property type="match status" value="1"/>
</dbReference>
<feature type="domain" description="Tetrapyrrole methylase" evidence="7">
    <location>
        <begin position="49"/>
        <end position="249"/>
    </location>
</feature>
<organism evidence="8">
    <name type="scientific">marine metagenome</name>
    <dbReference type="NCBI Taxonomy" id="408172"/>
    <lineage>
        <taxon>unclassified sequences</taxon>
        <taxon>metagenomes</taxon>
        <taxon>ecological metagenomes</taxon>
    </lineage>
</organism>
<protein>
    <recommendedName>
        <fullName evidence="7">Tetrapyrrole methylase domain-containing protein</fullName>
    </recommendedName>
</protein>
<dbReference type="GO" id="GO:0032259">
    <property type="term" value="P:methylation"/>
    <property type="evidence" value="ECO:0007669"/>
    <property type="project" value="UniProtKB-KW"/>
</dbReference>
<dbReference type="PIRSF" id="PIRSF005917">
    <property type="entry name" value="MTase_YraL"/>
    <property type="match status" value="1"/>
</dbReference>
<keyword evidence="6" id="KW-1133">Transmembrane helix</keyword>
<evidence type="ECO:0000256" key="4">
    <source>
        <dbReference type="ARBA" id="ARBA00022679"/>
    </source>
</evidence>
<sequence length="335" mass="36032">MKRQKSEKAVAREVKVGRDIGRCQEIGRGLQPANTALIRPRCYTASMSTLYIVATPIGNLSDASGRSIEVLGAVDGILAEDTRRTRKLLDRYDLRTSLTSLHGHNETSRIPRVVTRLDAGESLALVSDAGTPLLSDPGERLVRAVLDAGHTVTPVPGPSAILSALMGAGFATVPFIFHGFVPRKGKPRQVMLEQIASAPETSVVFESPERVATLLRALVAVVADDRQVVVAREMTKIHEEFFRGTMAEAARYYAENKARGEVTVVVSPRSPASGMAEGRESVDEVAARALARALVDEGLNLSRAAREVSSRLGIAKNAAYEIVHSLEGDSEEELG</sequence>
<dbReference type="SUPFAM" id="SSF53790">
    <property type="entry name" value="Tetrapyrrole methylase"/>
    <property type="match status" value="1"/>
</dbReference>
<dbReference type="GO" id="GO:0008168">
    <property type="term" value="F:methyltransferase activity"/>
    <property type="evidence" value="ECO:0007669"/>
    <property type="project" value="UniProtKB-KW"/>
</dbReference>
<dbReference type="PANTHER" id="PTHR46111:SF1">
    <property type="entry name" value="RIBOSOMAL RNA SMALL SUBUNIT METHYLTRANSFERASE I"/>
    <property type="match status" value="1"/>
</dbReference>
<dbReference type="FunFam" id="3.40.1010.10:FF:000007">
    <property type="entry name" value="Ribosomal RNA small subunit methyltransferase I"/>
    <property type="match status" value="1"/>
</dbReference>
<dbReference type="GO" id="GO:0006364">
    <property type="term" value="P:rRNA processing"/>
    <property type="evidence" value="ECO:0007669"/>
    <property type="project" value="UniProtKB-KW"/>
</dbReference>
<dbReference type="InterPro" id="IPR014776">
    <property type="entry name" value="4pyrrole_Mease_sub2"/>
</dbReference>
<keyword evidence="1" id="KW-0963">Cytoplasm</keyword>